<evidence type="ECO:0000259" key="5">
    <source>
        <dbReference type="PROSITE" id="PS51379"/>
    </source>
</evidence>
<keyword evidence="3" id="KW-0274">FAD</keyword>
<dbReference type="EMBL" id="FQZL01000029">
    <property type="protein sequence ID" value="SHJ64385.1"/>
    <property type="molecule type" value="Genomic_DNA"/>
</dbReference>
<accession>A0A1M6KZG9</accession>
<keyword evidence="2" id="KW-0285">Flavoprotein</keyword>
<evidence type="ECO:0000256" key="4">
    <source>
        <dbReference type="ARBA" id="ARBA00023002"/>
    </source>
</evidence>
<dbReference type="InterPro" id="IPR007867">
    <property type="entry name" value="GMC_OxRtase_C"/>
</dbReference>
<comment type="similarity">
    <text evidence="1">Belongs to the GMC oxidoreductase family.</text>
</comment>
<dbReference type="Pfam" id="PF05199">
    <property type="entry name" value="GMC_oxred_C"/>
    <property type="match status" value="1"/>
</dbReference>
<dbReference type="Pfam" id="PF00732">
    <property type="entry name" value="GMC_oxred_N"/>
    <property type="match status" value="1"/>
</dbReference>
<dbReference type="OrthoDB" id="9806565at2"/>
<protein>
    <submittedName>
        <fullName evidence="6">Choline dehydrogenase</fullName>
    </submittedName>
</protein>
<evidence type="ECO:0000256" key="3">
    <source>
        <dbReference type="ARBA" id="ARBA00022827"/>
    </source>
</evidence>
<evidence type="ECO:0000256" key="1">
    <source>
        <dbReference type="ARBA" id="ARBA00010790"/>
    </source>
</evidence>
<dbReference type="PANTHER" id="PTHR46056">
    <property type="entry name" value="LONG-CHAIN-ALCOHOL OXIDASE"/>
    <property type="match status" value="1"/>
</dbReference>
<proteinExistence type="inferred from homology"/>
<evidence type="ECO:0000313" key="7">
    <source>
        <dbReference type="Proteomes" id="UP000184052"/>
    </source>
</evidence>
<dbReference type="InterPro" id="IPR017896">
    <property type="entry name" value="4Fe4S_Fe-S-bd"/>
</dbReference>
<dbReference type="GO" id="GO:0050660">
    <property type="term" value="F:flavin adenine dinucleotide binding"/>
    <property type="evidence" value="ECO:0007669"/>
    <property type="project" value="InterPro"/>
</dbReference>
<organism evidence="6 7">
    <name type="scientific">Dethiosulfatibacter aminovorans DSM 17477</name>
    <dbReference type="NCBI Taxonomy" id="1121476"/>
    <lineage>
        <taxon>Bacteria</taxon>
        <taxon>Bacillati</taxon>
        <taxon>Bacillota</taxon>
        <taxon>Tissierellia</taxon>
        <taxon>Dethiosulfatibacter</taxon>
    </lineage>
</organism>
<dbReference type="InterPro" id="IPR000172">
    <property type="entry name" value="GMC_OxRdtase_N"/>
</dbReference>
<dbReference type="GO" id="GO:0016614">
    <property type="term" value="F:oxidoreductase activity, acting on CH-OH group of donors"/>
    <property type="evidence" value="ECO:0007669"/>
    <property type="project" value="InterPro"/>
</dbReference>
<sequence>MKSHDVAFDYIIVGSGTGGATLARELSLKNKKVLVIEKGKHEGSYGKFKDAIRFFDHNKLLLPVKSKEGIIIWRGIMAGGSGFVATGNFNRGMEDEFRELGIDLKEEFVEAEKEIKVAPMSERLLSPGGRAIRKAASELGYDMELMPKGIDPKKCIKCGNCSLGCTSGAKWTPLVYLEEAVANGAEVWYDTAVKKVIEENGSANGVVAVKGNKEILVKGNKIILAAGGVGTPVILNASGIRNAGSNLFIDTFVIVYGKHEAFNLVHEPQMSLVYLKSHSEGFILSPHVNHPRPVKFMEAGVKGFMMNDKRTLGIMVKISDEPVGRVYENGKVSKKATNKDRDKIHKGSKMAREILEKTGVEYRNIIVTEPSGAHPGGTAAMGKIVDTNFETKIGNLFVCDASVFPTSPGLPPMLTIIALAKKLAKKLV</sequence>
<dbReference type="AlphaFoldDB" id="A0A1M6KZG9"/>
<dbReference type="Gene3D" id="3.50.50.60">
    <property type="entry name" value="FAD/NAD(P)-binding domain"/>
    <property type="match status" value="2"/>
</dbReference>
<dbReference type="SUPFAM" id="SSF51905">
    <property type="entry name" value="FAD/NAD(P)-binding domain"/>
    <property type="match status" value="1"/>
</dbReference>
<name>A0A1M6KZG9_9FIRM</name>
<evidence type="ECO:0000313" key="6">
    <source>
        <dbReference type="EMBL" id="SHJ64385.1"/>
    </source>
</evidence>
<dbReference type="STRING" id="1121476.SAMN02745751_03024"/>
<evidence type="ECO:0000256" key="2">
    <source>
        <dbReference type="ARBA" id="ARBA00022630"/>
    </source>
</evidence>
<keyword evidence="4" id="KW-0560">Oxidoreductase</keyword>
<dbReference type="PROSITE" id="PS51379">
    <property type="entry name" value="4FE4S_FER_2"/>
    <property type="match status" value="1"/>
</dbReference>
<reference evidence="6 7" key="1">
    <citation type="submission" date="2016-11" db="EMBL/GenBank/DDBJ databases">
        <authorList>
            <person name="Jaros S."/>
            <person name="Januszkiewicz K."/>
            <person name="Wedrychowicz H."/>
        </authorList>
    </citation>
    <scope>NUCLEOTIDE SEQUENCE [LARGE SCALE GENOMIC DNA]</scope>
    <source>
        <strain evidence="6 7">DSM 17477</strain>
    </source>
</reference>
<dbReference type="RefSeq" id="WP_073050405.1">
    <property type="nucleotide sequence ID" value="NZ_FQZL01000029.1"/>
</dbReference>
<keyword evidence="7" id="KW-1185">Reference proteome</keyword>
<dbReference type="Proteomes" id="UP000184052">
    <property type="component" value="Unassembled WGS sequence"/>
</dbReference>
<dbReference type="PANTHER" id="PTHR46056:SF12">
    <property type="entry name" value="LONG-CHAIN-ALCOHOL OXIDASE"/>
    <property type="match status" value="1"/>
</dbReference>
<gene>
    <name evidence="6" type="ORF">SAMN02745751_03024</name>
</gene>
<feature type="domain" description="4Fe-4S ferredoxin-type" evidence="5">
    <location>
        <begin position="146"/>
        <end position="169"/>
    </location>
</feature>
<dbReference type="InterPro" id="IPR036188">
    <property type="entry name" value="FAD/NAD-bd_sf"/>
</dbReference>